<gene>
    <name evidence="1" type="ORF">B0T46_11590</name>
</gene>
<dbReference type="RefSeq" id="WP_077116584.1">
    <property type="nucleotide sequence ID" value="NZ_LOKT01000002.1"/>
</dbReference>
<dbReference type="AlphaFoldDB" id="A0A1W0B378"/>
<sequence>MTRTSVALAAAAAVFALFIAGCQDESGQAQAPTTPAATSTAAGPDLSSAKAGSFVIGFKGAFPALAADRSDTDIRDVFTDTCTDIRERKPENKIVGDLIARTASGEAAATPEEARAIYQMIEVLC</sequence>
<evidence type="ECO:0008006" key="3">
    <source>
        <dbReference type="Google" id="ProtNLM"/>
    </source>
</evidence>
<name>A0A1W0B378_9NOCA</name>
<accession>A0A1W0B378</accession>
<reference evidence="1 2" key="1">
    <citation type="journal article" date="2016" name="Antonie Van Leeuwenhoek">
        <title>Nocardia donostiensis sp. nov., isolated from human respiratory specimens.</title>
        <authorList>
            <person name="Ercibengoa M."/>
            <person name="Bell M."/>
            <person name="Marimon J.M."/>
            <person name="Humrighouse B."/>
            <person name="Klenk H.P."/>
            <person name="Potter G."/>
            <person name="Perez-Trallero E."/>
        </authorList>
    </citation>
    <scope>NUCLEOTIDE SEQUENCE [LARGE SCALE GENOMIC DNA]</scope>
    <source>
        <strain evidence="1 2">X1655</strain>
    </source>
</reference>
<evidence type="ECO:0000313" key="2">
    <source>
        <dbReference type="Proteomes" id="UP000188836"/>
    </source>
</evidence>
<proteinExistence type="predicted"/>
<protein>
    <recommendedName>
        <fullName evidence="3">Lipoprotein</fullName>
    </recommendedName>
</protein>
<evidence type="ECO:0000313" key="1">
    <source>
        <dbReference type="EMBL" id="ONM48672.1"/>
    </source>
</evidence>
<comment type="caution">
    <text evidence="1">The sequence shown here is derived from an EMBL/GenBank/DDBJ whole genome shotgun (WGS) entry which is preliminary data.</text>
</comment>
<dbReference type="Proteomes" id="UP000188836">
    <property type="component" value="Unassembled WGS sequence"/>
</dbReference>
<keyword evidence="2" id="KW-1185">Reference proteome</keyword>
<dbReference type="PROSITE" id="PS51257">
    <property type="entry name" value="PROKAR_LIPOPROTEIN"/>
    <property type="match status" value="1"/>
</dbReference>
<dbReference type="EMBL" id="MUMY01000008">
    <property type="protein sequence ID" value="ONM48672.1"/>
    <property type="molecule type" value="Genomic_DNA"/>
</dbReference>
<organism evidence="1 2">
    <name type="scientific">Nocardia donostiensis</name>
    <dbReference type="NCBI Taxonomy" id="1538463"/>
    <lineage>
        <taxon>Bacteria</taxon>
        <taxon>Bacillati</taxon>
        <taxon>Actinomycetota</taxon>
        <taxon>Actinomycetes</taxon>
        <taxon>Mycobacteriales</taxon>
        <taxon>Nocardiaceae</taxon>
        <taxon>Nocardia</taxon>
    </lineage>
</organism>